<evidence type="ECO:0000259" key="13">
    <source>
        <dbReference type="PROSITE" id="PS50109"/>
    </source>
</evidence>
<dbReference type="Pfam" id="PF02518">
    <property type="entry name" value="HATPase_c"/>
    <property type="match status" value="1"/>
</dbReference>
<evidence type="ECO:0000256" key="2">
    <source>
        <dbReference type="ARBA" id="ARBA00004496"/>
    </source>
</evidence>
<evidence type="ECO:0000256" key="5">
    <source>
        <dbReference type="ARBA" id="ARBA00022490"/>
    </source>
</evidence>
<keyword evidence="5" id="KW-0963">Cytoplasm</keyword>
<evidence type="ECO:0000256" key="10">
    <source>
        <dbReference type="ARBA" id="ARBA00023014"/>
    </source>
</evidence>
<dbReference type="GO" id="GO:0016020">
    <property type="term" value="C:membrane"/>
    <property type="evidence" value="ECO:0007669"/>
    <property type="project" value="InterPro"/>
</dbReference>
<comment type="function">
    <text evidence="11">Member of the two-component regulatory system NreB/NreC involved in the control of dissimilatory nitrate/nitrite reduction in response to oxygen. NreB functions as a direct oxygen sensor histidine kinase which is autophosphorylated, in the absence of oxygen, probably at the conserved histidine residue, and transfers its phosphate group probably to a conserved aspartate residue of NreC. NreB/NreC activates the expression of the nitrate (narGHJI) and nitrite (nir) reductase operons, as well as the putative nitrate transporter gene narT.</text>
</comment>
<dbReference type="SUPFAM" id="SSF55874">
    <property type="entry name" value="ATPase domain of HSP90 chaperone/DNA topoisomerase II/histidine kinase"/>
    <property type="match status" value="1"/>
</dbReference>
<dbReference type="EMBL" id="CAEZSR010000008">
    <property type="protein sequence ID" value="CAB4542550.1"/>
    <property type="molecule type" value="Genomic_DNA"/>
</dbReference>
<evidence type="ECO:0000256" key="7">
    <source>
        <dbReference type="ARBA" id="ARBA00022723"/>
    </source>
</evidence>
<keyword evidence="8" id="KW-0418">Kinase</keyword>
<keyword evidence="6" id="KW-0808">Transferase</keyword>
<dbReference type="Pfam" id="PF07730">
    <property type="entry name" value="HisKA_3"/>
    <property type="match status" value="1"/>
</dbReference>
<dbReference type="Gene3D" id="3.30.565.10">
    <property type="entry name" value="Histidine kinase-like ATPase, C-terminal domain"/>
    <property type="match status" value="1"/>
</dbReference>
<dbReference type="Gene3D" id="3.30.450.20">
    <property type="entry name" value="PAS domain"/>
    <property type="match status" value="1"/>
</dbReference>
<evidence type="ECO:0000256" key="12">
    <source>
        <dbReference type="ARBA" id="ARBA00030800"/>
    </source>
</evidence>
<evidence type="ECO:0000256" key="1">
    <source>
        <dbReference type="ARBA" id="ARBA00001966"/>
    </source>
</evidence>
<evidence type="ECO:0000256" key="9">
    <source>
        <dbReference type="ARBA" id="ARBA00023004"/>
    </source>
</evidence>
<dbReference type="AlphaFoldDB" id="A0A6J6BTR2"/>
<dbReference type="SMART" id="SM00387">
    <property type="entry name" value="HATPase_c"/>
    <property type="match status" value="1"/>
</dbReference>
<keyword evidence="9" id="KW-0408">Iron</keyword>
<dbReference type="PRINTS" id="PR00344">
    <property type="entry name" value="BCTRLSENSOR"/>
</dbReference>
<dbReference type="Pfam" id="PF13188">
    <property type="entry name" value="PAS_8"/>
    <property type="match status" value="1"/>
</dbReference>
<dbReference type="PANTHER" id="PTHR24421:SF61">
    <property type="entry name" value="OXYGEN SENSOR HISTIDINE KINASE NREB"/>
    <property type="match status" value="1"/>
</dbReference>
<dbReference type="GO" id="GO:0051539">
    <property type="term" value="F:4 iron, 4 sulfur cluster binding"/>
    <property type="evidence" value="ECO:0007669"/>
    <property type="project" value="UniProtKB-KW"/>
</dbReference>
<feature type="domain" description="Histidine kinase" evidence="13">
    <location>
        <begin position="363"/>
        <end position="452"/>
    </location>
</feature>
<keyword evidence="10" id="KW-0411">Iron-sulfur</keyword>
<evidence type="ECO:0000256" key="6">
    <source>
        <dbReference type="ARBA" id="ARBA00022679"/>
    </source>
</evidence>
<dbReference type="InterPro" id="IPR003594">
    <property type="entry name" value="HATPase_dom"/>
</dbReference>
<proteinExistence type="predicted"/>
<accession>A0A6J6BTR2</accession>
<keyword evidence="4" id="KW-0004">4Fe-4S</keyword>
<dbReference type="PROSITE" id="PS50109">
    <property type="entry name" value="HIS_KIN"/>
    <property type="match status" value="1"/>
</dbReference>
<dbReference type="InterPro" id="IPR036890">
    <property type="entry name" value="HATPase_C_sf"/>
</dbReference>
<dbReference type="GO" id="GO:0005737">
    <property type="term" value="C:cytoplasm"/>
    <property type="evidence" value="ECO:0007669"/>
    <property type="project" value="UniProtKB-SubCell"/>
</dbReference>
<dbReference type="GO" id="GO:0046983">
    <property type="term" value="F:protein dimerization activity"/>
    <property type="evidence" value="ECO:0007669"/>
    <property type="project" value="InterPro"/>
</dbReference>
<sequence length="470" mass="50363">MELFDLFDDPVLIVDARRRRICGGNAAARRLMDGLELDGAAVTDVFPMPQEHRPLIAAIERASSGALADPVELMLLDEAGRMTLARCSVCALAEAAGAGSVLVHISIDRDADPGIPMVFESRRRAVAVLDALQDGVVEIDLRSDSYVYANPCFTEMTGIPLVDLLALPPPVAGIAGTSMAEVGALVERVGEDGPESARVMMDGCDGPFPALVTAVRVSRPHRRWMVVTFHDLRTEQAAEEELLAAHEELAVANERERIARDLHDNVIQQLFVAGITLQASIGSPDQDTRTLHVVDELDAVMRDIRSTIYALRDRRVLLEGLEVAIRSLVDDVAPALGSPVQLCIDGDLDLVPAAMQADVLSTLRELLSNITRHARAHHASASVSVDRERLVLAVEDDGIGVVADVSPAAAPDTGGLGLDNARRRAARHGGDVDMRPRDGGGTSVLLTLPLRRHDDAELATGHARSSSRNG</sequence>
<evidence type="ECO:0000256" key="11">
    <source>
        <dbReference type="ARBA" id="ARBA00024827"/>
    </source>
</evidence>
<dbReference type="InterPro" id="IPR035965">
    <property type="entry name" value="PAS-like_dom_sf"/>
</dbReference>
<gene>
    <name evidence="14" type="ORF">UFOPK1493_00412</name>
</gene>
<dbReference type="Gene3D" id="1.20.5.1930">
    <property type="match status" value="1"/>
</dbReference>
<reference evidence="14" key="1">
    <citation type="submission" date="2020-05" db="EMBL/GenBank/DDBJ databases">
        <authorList>
            <person name="Chiriac C."/>
            <person name="Salcher M."/>
            <person name="Ghai R."/>
            <person name="Kavagutti S V."/>
        </authorList>
    </citation>
    <scope>NUCLEOTIDE SEQUENCE</scope>
</reference>
<dbReference type="PANTHER" id="PTHR24421">
    <property type="entry name" value="NITRATE/NITRITE SENSOR PROTEIN NARX-RELATED"/>
    <property type="match status" value="1"/>
</dbReference>
<evidence type="ECO:0000256" key="3">
    <source>
        <dbReference type="ARBA" id="ARBA00017322"/>
    </source>
</evidence>
<comment type="subcellular location">
    <subcellularLocation>
        <location evidence="2">Cytoplasm</location>
    </subcellularLocation>
</comment>
<dbReference type="InterPro" id="IPR004358">
    <property type="entry name" value="Sig_transdc_His_kin-like_C"/>
</dbReference>
<evidence type="ECO:0000256" key="4">
    <source>
        <dbReference type="ARBA" id="ARBA00022485"/>
    </source>
</evidence>
<dbReference type="GO" id="GO:0000155">
    <property type="term" value="F:phosphorelay sensor kinase activity"/>
    <property type="evidence" value="ECO:0007669"/>
    <property type="project" value="InterPro"/>
</dbReference>
<keyword evidence="7" id="KW-0479">Metal-binding</keyword>
<comment type="cofactor">
    <cofactor evidence="1">
        <name>[4Fe-4S] cluster</name>
        <dbReference type="ChEBI" id="CHEBI:49883"/>
    </cofactor>
</comment>
<dbReference type="InterPro" id="IPR011712">
    <property type="entry name" value="Sig_transdc_His_kin_sub3_dim/P"/>
</dbReference>
<dbReference type="GO" id="GO:0046872">
    <property type="term" value="F:metal ion binding"/>
    <property type="evidence" value="ECO:0007669"/>
    <property type="project" value="UniProtKB-KW"/>
</dbReference>
<organism evidence="14">
    <name type="scientific">freshwater metagenome</name>
    <dbReference type="NCBI Taxonomy" id="449393"/>
    <lineage>
        <taxon>unclassified sequences</taxon>
        <taxon>metagenomes</taxon>
        <taxon>ecological metagenomes</taxon>
    </lineage>
</organism>
<dbReference type="InterPro" id="IPR000014">
    <property type="entry name" value="PAS"/>
</dbReference>
<dbReference type="CDD" id="cd16917">
    <property type="entry name" value="HATPase_UhpB-NarQ-NarX-like"/>
    <property type="match status" value="1"/>
</dbReference>
<name>A0A6J6BTR2_9ZZZZ</name>
<evidence type="ECO:0000256" key="8">
    <source>
        <dbReference type="ARBA" id="ARBA00022777"/>
    </source>
</evidence>
<evidence type="ECO:0000313" key="14">
    <source>
        <dbReference type="EMBL" id="CAB4542550.1"/>
    </source>
</evidence>
<dbReference type="InterPro" id="IPR005467">
    <property type="entry name" value="His_kinase_dom"/>
</dbReference>
<dbReference type="InterPro" id="IPR050482">
    <property type="entry name" value="Sensor_HK_TwoCompSys"/>
</dbReference>
<protein>
    <recommendedName>
        <fullName evidence="3">Oxygen sensor histidine kinase NreB</fullName>
    </recommendedName>
    <alternativeName>
        <fullName evidence="12">Nitrogen regulation protein B</fullName>
    </alternativeName>
</protein>
<dbReference type="SUPFAM" id="SSF55785">
    <property type="entry name" value="PYP-like sensor domain (PAS domain)"/>
    <property type="match status" value="1"/>
</dbReference>